<dbReference type="GO" id="GO:0016787">
    <property type="term" value="F:hydrolase activity"/>
    <property type="evidence" value="ECO:0007669"/>
    <property type="project" value="UniProtKB-KW"/>
</dbReference>
<dbReference type="SMART" id="SM00490">
    <property type="entry name" value="HELICc"/>
    <property type="match status" value="1"/>
</dbReference>
<dbReference type="InterPro" id="IPR049730">
    <property type="entry name" value="SNF2/RAD54-like_C"/>
</dbReference>
<name>A0AAD5VGC7_9AGAR</name>
<feature type="domain" description="Helicase C-terminal" evidence="5">
    <location>
        <begin position="973"/>
        <end position="1124"/>
    </location>
</feature>
<dbReference type="SMART" id="SM00487">
    <property type="entry name" value="DEXDc"/>
    <property type="match status" value="1"/>
</dbReference>
<evidence type="ECO:0000259" key="5">
    <source>
        <dbReference type="PROSITE" id="PS51194"/>
    </source>
</evidence>
<dbReference type="InterPro" id="IPR014001">
    <property type="entry name" value="Helicase_ATP-bd"/>
</dbReference>
<evidence type="ECO:0000256" key="3">
    <source>
        <dbReference type="ARBA" id="ARBA00022840"/>
    </source>
</evidence>
<protein>
    <submittedName>
        <fullName evidence="6">Uncharacterized protein</fullName>
    </submittedName>
</protein>
<dbReference type="Gene3D" id="3.40.50.10810">
    <property type="entry name" value="Tandem AAA-ATPase domain"/>
    <property type="match status" value="1"/>
</dbReference>
<dbReference type="Pfam" id="PF00176">
    <property type="entry name" value="SNF2-rel_dom"/>
    <property type="match status" value="1"/>
</dbReference>
<dbReference type="EMBL" id="JANIEX010001453">
    <property type="protein sequence ID" value="KAJ3557756.1"/>
    <property type="molecule type" value="Genomic_DNA"/>
</dbReference>
<dbReference type="PROSITE" id="PS51192">
    <property type="entry name" value="HELICASE_ATP_BIND_1"/>
    <property type="match status" value="1"/>
</dbReference>
<dbReference type="GO" id="GO:0005524">
    <property type="term" value="F:ATP binding"/>
    <property type="evidence" value="ECO:0007669"/>
    <property type="project" value="InterPro"/>
</dbReference>
<dbReference type="Proteomes" id="UP001213000">
    <property type="component" value="Unassembled WGS sequence"/>
</dbReference>
<dbReference type="AlphaFoldDB" id="A0AAD5VGC7"/>
<proteinExistence type="predicted"/>
<keyword evidence="1" id="KW-0547">Nucleotide-binding</keyword>
<dbReference type="Gene3D" id="3.40.50.300">
    <property type="entry name" value="P-loop containing nucleotide triphosphate hydrolases"/>
    <property type="match status" value="1"/>
</dbReference>
<comment type="caution">
    <text evidence="6">The sequence shown here is derived from an EMBL/GenBank/DDBJ whole genome shotgun (WGS) entry which is preliminary data.</text>
</comment>
<evidence type="ECO:0000313" key="7">
    <source>
        <dbReference type="Proteomes" id="UP001213000"/>
    </source>
</evidence>
<feature type="domain" description="Helicase ATP-binding" evidence="4">
    <location>
        <begin position="568"/>
        <end position="795"/>
    </location>
</feature>
<dbReference type="SUPFAM" id="SSF52540">
    <property type="entry name" value="P-loop containing nucleoside triphosphate hydrolases"/>
    <property type="match status" value="2"/>
</dbReference>
<dbReference type="InterPro" id="IPR000330">
    <property type="entry name" value="SNF2_N"/>
</dbReference>
<organism evidence="6 7">
    <name type="scientific">Leucocoprinus birnbaumii</name>
    <dbReference type="NCBI Taxonomy" id="56174"/>
    <lineage>
        <taxon>Eukaryota</taxon>
        <taxon>Fungi</taxon>
        <taxon>Dikarya</taxon>
        <taxon>Basidiomycota</taxon>
        <taxon>Agaricomycotina</taxon>
        <taxon>Agaricomycetes</taxon>
        <taxon>Agaricomycetidae</taxon>
        <taxon>Agaricales</taxon>
        <taxon>Agaricineae</taxon>
        <taxon>Agaricaceae</taxon>
        <taxon>Leucocoprinus</taxon>
    </lineage>
</organism>
<gene>
    <name evidence="6" type="ORF">NP233_g11663</name>
</gene>
<evidence type="ECO:0000256" key="1">
    <source>
        <dbReference type="ARBA" id="ARBA00022741"/>
    </source>
</evidence>
<accession>A0AAD5VGC7</accession>
<dbReference type="PANTHER" id="PTHR10799">
    <property type="entry name" value="SNF2/RAD54 HELICASE FAMILY"/>
    <property type="match status" value="1"/>
</dbReference>
<evidence type="ECO:0000313" key="6">
    <source>
        <dbReference type="EMBL" id="KAJ3557756.1"/>
    </source>
</evidence>
<dbReference type="InterPro" id="IPR038718">
    <property type="entry name" value="SNF2-like_sf"/>
</dbReference>
<keyword evidence="7" id="KW-1185">Reference proteome</keyword>
<dbReference type="Pfam" id="PF00271">
    <property type="entry name" value="Helicase_C"/>
    <property type="match status" value="1"/>
</dbReference>
<evidence type="ECO:0000256" key="2">
    <source>
        <dbReference type="ARBA" id="ARBA00022801"/>
    </source>
</evidence>
<dbReference type="InterPro" id="IPR027417">
    <property type="entry name" value="P-loop_NTPase"/>
</dbReference>
<reference evidence="6" key="1">
    <citation type="submission" date="2022-07" db="EMBL/GenBank/DDBJ databases">
        <title>Genome Sequence of Leucocoprinus birnbaumii.</title>
        <authorList>
            <person name="Buettner E."/>
        </authorList>
    </citation>
    <scope>NUCLEOTIDE SEQUENCE</scope>
    <source>
        <strain evidence="6">VT141</strain>
    </source>
</reference>
<keyword evidence="3" id="KW-0067">ATP-binding</keyword>
<dbReference type="CDD" id="cd18793">
    <property type="entry name" value="SF2_C_SNF"/>
    <property type="match status" value="1"/>
</dbReference>
<dbReference type="InterPro" id="IPR001650">
    <property type="entry name" value="Helicase_C-like"/>
</dbReference>
<keyword evidence="2" id="KW-0378">Hydrolase</keyword>
<evidence type="ECO:0000259" key="4">
    <source>
        <dbReference type="PROSITE" id="PS51192"/>
    </source>
</evidence>
<dbReference type="PROSITE" id="PS51194">
    <property type="entry name" value="HELICASE_CTER"/>
    <property type="match status" value="1"/>
</dbReference>
<sequence>MKTQQGHRYCSGIYARLFVGTSCRQPSPLRITRLAPRSSRRTFAANSLIKWSLSAFYWPHAALGFKLRVITFPFAGMSALSVLIREVLISLAFHTEISLTHFCSRGCDSGVVIRRGASAHAGRSLLDSFRLQGLVSTLKECVHDDDFRELKRIRTMHANSFLRLYTLLFLRRVSMPSQTPAGALVRLYAEDEAPWNWPAWQELTNVHHGLFPPDDENLPEGWTRQNANDVLSYFNAYMRFDREEDRVQFAEERMGNSQYPGRDFFKKWVKDKWKKWGIHNIIVEALQEAGIHPATILRGSPGIPWPCANDYVASVLDSLGLTLFGDEAFPSGGAVLFGEPRTVVKILVQHSWSAICGQVYTSRRSASKHEETARHAWNSLEVGPVTKELVRSAITAIARWKRAALLTSTMDVINEAEDMLEELQGVMRELGRSKALANGLHQLASREDVSDLLEIYNAYFDETNEEDAIVVPVALSTAKSLDDMEGDFGMELEQDLDAAQLGSRLGLLQNRVSLFNQYRHRSGVTPWENQGEFSFPGEDLPSHLDHLKLHWHQLAGVHSIFRSLFSKESNPAHPPGILIADSVGLGKTAQAITFIAQLIALTHCQKENIRLPPIIEELPYLRDMKTVPRHPHLILCPGTLIAQWVSELKTLFIYRTVDIFVYDGQSSGKDFWSPTGPLYSSNHDPENRIIVASHSAVFNDFRKTHQPLKTISKYGSQPWTIPDAKNAKSLNNTIFDQSFLTVVVDEAHQMRNPGAKHVATLRLLEQSVIRLIMTATPLLTGPRDIACMGRLVGIHHFYLPQSIEEEKEDRSTLNKFKRNNDEEGLAAERLKIIIRHQDHCIGHFLRRTTSSIDFNHKPLIDIPPYREIIILVRLTGRELEIIGLRAEAAKADLLSMDDARIHTKTFYLEYRITVTFARREGDTGPLPVFKTLEEWYPEKSTKMDACGRITAHYLLDDRVPDVICEDGEIMFPDVPQEFKDHPLQTRRIIIYSEFPSMTPLLQNVLSLYGVESLAISGKNSLRERDDCVKHLYDDSHPARVLIFSSVGSAGLNLAIADVVILFDQPWSSQDEYQIIGRAHRQPQRKEVKVIYLHAMDSADPLIWQMARGKSAMFDAFVNKQNGEGELNHVSSDIQ</sequence>